<evidence type="ECO:0000313" key="3">
    <source>
        <dbReference type="Proteomes" id="UP001519287"/>
    </source>
</evidence>
<dbReference type="Proteomes" id="UP001519287">
    <property type="component" value="Unassembled WGS sequence"/>
</dbReference>
<sequence length="283" mass="31520">MKKWTVMVSAIILVMVISACGNNVKDGESGATIKPTDNKVESKGVPTVEELIKKTTEASQGFKSYSMDIKMDQNMSIDANGTKQDQKVNMEIKTDMIKEPLAMYQEIKTNVPGLPEAQEIKQYITQEGIYTQTQGTWMKLPDETKDQLMASINAQGSPEKQLEQFNSITKDTKVTEDGDNYVMSAEVSGDSVKELAKKLMSGSGSPNPQLEAMMGSMNITHMKLTYVINKKEYLPVSMNVEMNMDMDQEGQKIGMEMKMDSSFSNYNEVKEIKVPQEALDSAK</sequence>
<feature type="chain" id="PRO_5046581780" description="LppX_LprAFG lipoprotein" evidence="1">
    <location>
        <begin position="22"/>
        <end position="283"/>
    </location>
</feature>
<dbReference type="RefSeq" id="WP_209972521.1">
    <property type="nucleotide sequence ID" value="NZ_JAGGLB010000010.1"/>
</dbReference>
<proteinExistence type="predicted"/>
<dbReference type="InterPro" id="IPR046720">
    <property type="entry name" value="DUF6612"/>
</dbReference>
<keyword evidence="1" id="KW-0732">Signal</keyword>
<gene>
    <name evidence="2" type="ORF">J2Z66_003400</name>
</gene>
<protein>
    <recommendedName>
        <fullName evidence="4">LppX_LprAFG lipoprotein</fullName>
    </recommendedName>
</protein>
<name>A0ABS4IW26_9BACL</name>
<feature type="signal peptide" evidence="1">
    <location>
        <begin position="1"/>
        <end position="21"/>
    </location>
</feature>
<reference evidence="2 3" key="1">
    <citation type="submission" date="2021-03" db="EMBL/GenBank/DDBJ databases">
        <title>Genomic Encyclopedia of Type Strains, Phase IV (KMG-IV): sequencing the most valuable type-strain genomes for metagenomic binning, comparative biology and taxonomic classification.</title>
        <authorList>
            <person name="Goeker M."/>
        </authorList>
    </citation>
    <scope>NUCLEOTIDE SEQUENCE [LARGE SCALE GENOMIC DNA]</scope>
    <source>
        <strain evidence="2 3">DSM 26048</strain>
    </source>
</reference>
<keyword evidence="3" id="KW-1185">Reference proteome</keyword>
<evidence type="ECO:0000256" key="1">
    <source>
        <dbReference type="SAM" id="SignalP"/>
    </source>
</evidence>
<evidence type="ECO:0008006" key="4">
    <source>
        <dbReference type="Google" id="ProtNLM"/>
    </source>
</evidence>
<organism evidence="2 3">
    <name type="scientific">Paenibacillus eucommiae</name>
    <dbReference type="NCBI Taxonomy" id="1355755"/>
    <lineage>
        <taxon>Bacteria</taxon>
        <taxon>Bacillati</taxon>
        <taxon>Bacillota</taxon>
        <taxon>Bacilli</taxon>
        <taxon>Bacillales</taxon>
        <taxon>Paenibacillaceae</taxon>
        <taxon>Paenibacillus</taxon>
    </lineage>
</organism>
<comment type="caution">
    <text evidence="2">The sequence shown here is derived from an EMBL/GenBank/DDBJ whole genome shotgun (WGS) entry which is preliminary data.</text>
</comment>
<dbReference type="PROSITE" id="PS51257">
    <property type="entry name" value="PROKAR_LIPOPROTEIN"/>
    <property type="match status" value="1"/>
</dbReference>
<dbReference type="Gene3D" id="2.50.20.20">
    <property type="match status" value="1"/>
</dbReference>
<dbReference type="EMBL" id="JAGGLB010000010">
    <property type="protein sequence ID" value="MBP1991793.1"/>
    <property type="molecule type" value="Genomic_DNA"/>
</dbReference>
<accession>A0ABS4IW26</accession>
<dbReference type="Pfam" id="PF20316">
    <property type="entry name" value="DUF6612"/>
    <property type="match status" value="1"/>
</dbReference>
<evidence type="ECO:0000313" key="2">
    <source>
        <dbReference type="EMBL" id="MBP1991793.1"/>
    </source>
</evidence>